<gene>
    <name evidence="3" type="ORF">DDZ13_10030</name>
</gene>
<keyword evidence="4" id="KW-1185">Reference proteome</keyword>
<dbReference type="InterPro" id="IPR050245">
    <property type="entry name" value="PrsA_foldase"/>
</dbReference>
<dbReference type="Pfam" id="PF00639">
    <property type="entry name" value="Rotamase"/>
    <property type="match status" value="1"/>
</dbReference>
<organism evidence="3 4">
    <name type="scientific">Coraliomargarita sinensis</name>
    <dbReference type="NCBI Taxonomy" id="2174842"/>
    <lineage>
        <taxon>Bacteria</taxon>
        <taxon>Pseudomonadati</taxon>
        <taxon>Verrucomicrobiota</taxon>
        <taxon>Opitutia</taxon>
        <taxon>Puniceicoccales</taxon>
        <taxon>Coraliomargaritaceae</taxon>
        <taxon>Coraliomargarita</taxon>
    </lineage>
</organism>
<dbReference type="SUPFAM" id="SSF54534">
    <property type="entry name" value="FKBP-like"/>
    <property type="match status" value="1"/>
</dbReference>
<protein>
    <submittedName>
        <fullName evidence="3">Peptidylprolyl isomerase</fullName>
    </submittedName>
</protein>
<dbReference type="FunCoup" id="A0A317ZEZ0">
    <property type="interactions" value="108"/>
</dbReference>
<feature type="domain" description="PpiC" evidence="2">
    <location>
        <begin position="216"/>
        <end position="314"/>
    </location>
</feature>
<dbReference type="Proteomes" id="UP000247099">
    <property type="component" value="Unassembled WGS sequence"/>
</dbReference>
<dbReference type="InterPro" id="IPR000297">
    <property type="entry name" value="PPIase_PpiC"/>
</dbReference>
<dbReference type="EMBL" id="QHJQ01000006">
    <property type="protein sequence ID" value="PXA03966.1"/>
    <property type="molecule type" value="Genomic_DNA"/>
</dbReference>
<dbReference type="InterPro" id="IPR046357">
    <property type="entry name" value="PPIase_dom_sf"/>
</dbReference>
<keyword evidence="1" id="KW-0697">Rotamase</keyword>
<dbReference type="AlphaFoldDB" id="A0A317ZEZ0"/>
<name>A0A317ZEZ0_9BACT</name>
<accession>A0A317ZEZ0</accession>
<dbReference type="InParanoid" id="A0A317ZEZ0"/>
<evidence type="ECO:0000313" key="3">
    <source>
        <dbReference type="EMBL" id="PXA03966.1"/>
    </source>
</evidence>
<dbReference type="Gene3D" id="3.10.50.40">
    <property type="match status" value="1"/>
</dbReference>
<dbReference type="PROSITE" id="PS50198">
    <property type="entry name" value="PPIC_PPIASE_2"/>
    <property type="match status" value="1"/>
</dbReference>
<dbReference type="PANTHER" id="PTHR47245">
    <property type="entry name" value="PEPTIDYLPROLYL ISOMERASE"/>
    <property type="match status" value="1"/>
</dbReference>
<dbReference type="GO" id="GO:0003755">
    <property type="term" value="F:peptidyl-prolyl cis-trans isomerase activity"/>
    <property type="evidence" value="ECO:0007669"/>
    <property type="project" value="UniProtKB-KW"/>
</dbReference>
<keyword evidence="1 3" id="KW-0413">Isomerase</keyword>
<reference evidence="3 4" key="1">
    <citation type="submission" date="2018-05" db="EMBL/GenBank/DDBJ databases">
        <title>Coraliomargarita sinensis sp. nov., isolated from a marine solar saltern.</title>
        <authorList>
            <person name="Zhou L.Y."/>
        </authorList>
    </citation>
    <scope>NUCLEOTIDE SEQUENCE [LARGE SCALE GENOMIC DNA]</scope>
    <source>
        <strain evidence="3 4">WN38</strain>
    </source>
</reference>
<dbReference type="SUPFAM" id="SSF109998">
    <property type="entry name" value="Triger factor/SurA peptide-binding domain-like"/>
    <property type="match status" value="1"/>
</dbReference>
<dbReference type="Gene3D" id="1.10.4030.10">
    <property type="entry name" value="Porin chaperone SurA, peptide-binding domain"/>
    <property type="match status" value="1"/>
</dbReference>
<dbReference type="InterPro" id="IPR027304">
    <property type="entry name" value="Trigger_fact/SurA_dom_sf"/>
</dbReference>
<dbReference type="Pfam" id="PF13624">
    <property type="entry name" value="SurA_N_3"/>
    <property type="match status" value="1"/>
</dbReference>
<dbReference type="PANTHER" id="PTHR47245:SF2">
    <property type="entry name" value="PEPTIDYL-PROLYL CIS-TRANS ISOMERASE HP_0175-RELATED"/>
    <property type="match status" value="1"/>
</dbReference>
<evidence type="ECO:0000259" key="2">
    <source>
        <dbReference type="PROSITE" id="PS50198"/>
    </source>
</evidence>
<evidence type="ECO:0000256" key="1">
    <source>
        <dbReference type="PROSITE-ProRule" id="PRU00278"/>
    </source>
</evidence>
<sequence>MARPLPLDRYIAVSTLAQMLLCPSRTLKSMTLKRTTLICTISALLALSGHTQTQPAQDPELLRLGNGIAAVAEGQIITVEELRRELEPIIPRLRVESRNAQDFSQRLDKLSREVLQNMIDRIIIVKAAEEKGLLIPQSYIDQEYDEVIQRDFDGDRARFLEYLRTRGETARDFRKSIYERVVVNVMRQENRRSQSEISPERIEEFYVENKIRFYQAEALRLRQIILTPMADEGLVPLRQTAKQIISELKAGGNFGDIARKYSQDEMSRRGGDWGWIERKDIRKELSDAAFKLKEGEYSEPIELNETIFILYAEDKREEMIQPISQVRDIIENVLVGEIARETQERWLQDMRNEAYVRYYM</sequence>
<comment type="caution">
    <text evidence="3">The sequence shown here is derived from an EMBL/GenBank/DDBJ whole genome shotgun (WGS) entry which is preliminary data.</text>
</comment>
<evidence type="ECO:0000313" key="4">
    <source>
        <dbReference type="Proteomes" id="UP000247099"/>
    </source>
</evidence>
<proteinExistence type="predicted"/>